<reference evidence="2" key="1">
    <citation type="journal article" date="2019" name="Int. J. Syst. Evol. Microbiol.">
        <title>The Global Catalogue of Microorganisms (GCM) 10K type strain sequencing project: providing services to taxonomists for standard genome sequencing and annotation.</title>
        <authorList>
            <consortium name="The Broad Institute Genomics Platform"/>
            <consortium name="The Broad Institute Genome Sequencing Center for Infectious Disease"/>
            <person name="Wu L."/>
            <person name="Ma J."/>
        </authorList>
    </citation>
    <scope>NUCLEOTIDE SEQUENCE [LARGE SCALE GENOMIC DNA]</scope>
    <source>
        <strain evidence="2">CGMCC-1.15741</strain>
    </source>
</reference>
<sequence length="68" mass="8077">MTQIPPRLVELVDWMNEALDRARKKREGREASLQAQSHYLPILPVTKIRQDELHTELVREIEEDLKRS</sequence>
<comment type="caution">
    <text evidence="1">The sequence shown here is derived from an EMBL/GenBank/DDBJ whole genome shotgun (WGS) entry which is preliminary data.</text>
</comment>
<organism evidence="1 2">
    <name type="scientific">Ponticaulis profundi</name>
    <dbReference type="NCBI Taxonomy" id="2665222"/>
    <lineage>
        <taxon>Bacteria</taxon>
        <taxon>Pseudomonadati</taxon>
        <taxon>Pseudomonadota</taxon>
        <taxon>Alphaproteobacteria</taxon>
        <taxon>Hyphomonadales</taxon>
        <taxon>Hyphomonadaceae</taxon>
        <taxon>Ponticaulis</taxon>
    </lineage>
</organism>
<dbReference type="RefSeq" id="WP_127900034.1">
    <property type="nucleotide sequence ID" value="NZ_JBHSSW010000022.1"/>
</dbReference>
<dbReference type="EMBL" id="JBHSSW010000022">
    <property type="protein sequence ID" value="MFC6199096.1"/>
    <property type="molecule type" value="Genomic_DNA"/>
</dbReference>
<name>A0ABW1SBN2_9PROT</name>
<evidence type="ECO:0000313" key="1">
    <source>
        <dbReference type="EMBL" id="MFC6199096.1"/>
    </source>
</evidence>
<evidence type="ECO:0000313" key="2">
    <source>
        <dbReference type="Proteomes" id="UP001596303"/>
    </source>
</evidence>
<accession>A0ABW1SBN2</accession>
<gene>
    <name evidence="1" type="ORF">ACFQDM_13490</name>
</gene>
<proteinExistence type="predicted"/>
<dbReference type="Proteomes" id="UP001596303">
    <property type="component" value="Unassembled WGS sequence"/>
</dbReference>
<keyword evidence="2" id="KW-1185">Reference proteome</keyword>
<protein>
    <submittedName>
        <fullName evidence="1">Uncharacterized protein</fullName>
    </submittedName>
</protein>